<evidence type="ECO:0000256" key="5">
    <source>
        <dbReference type="RuleBase" id="RU362075"/>
    </source>
</evidence>
<dbReference type="PANTHER" id="PTHR43734">
    <property type="entry name" value="PHYTOENE DESATURASE"/>
    <property type="match status" value="1"/>
</dbReference>
<evidence type="ECO:0000313" key="8">
    <source>
        <dbReference type="Proteomes" id="UP000049685"/>
    </source>
</evidence>
<feature type="domain" description="Amine oxidase" evidence="6">
    <location>
        <begin position="11"/>
        <end position="278"/>
    </location>
</feature>
<evidence type="ECO:0000259" key="6">
    <source>
        <dbReference type="Pfam" id="PF01593"/>
    </source>
</evidence>
<name>A0A9P1PAK1_PARSO</name>
<dbReference type="GO" id="GO:0016117">
    <property type="term" value="P:carotenoid biosynthetic process"/>
    <property type="evidence" value="ECO:0007669"/>
    <property type="project" value="UniProtKB-KW"/>
</dbReference>
<evidence type="ECO:0000256" key="3">
    <source>
        <dbReference type="ARBA" id="ARBA00023002"/>
    </source>
</evidence>
<protein>
    <submittedName>
        <fullName evidence="7">Phytoene desaturase</fullName>
        <ecNumber evidence="7">1.3.8.2</ecNumber>
    </submittedName>
</protein>
<dbReference type="InterPro" id="IPR002937">
    <property type="entry name" value="Amino_oxidase"/>
</dbReference>
<dbReference type="RefSeq" id="WP_057559368.1">
    <property type="nucleotide sequence ID" value="NZ_CDNY01000028.1"/>
</dbReference>
<dbReference type="GO" id="GO:0102223">
    <property type="term" value="F:4,4'-diapophytoene desaturase (4,4'-diaponeurosporene-forming)"/>
    <property type="evidence" value="ECO:0007669"/>
    <property type="project" value="UniProtKB-EC"/>
</dbReference>
<reference evidence="8" key="1">
    <citation type="submission" date="2015-01" db="EMBL/GenBank/DDBJ databases">
        <authorList>
            <person name="Aslett A.Martin."/>
            <person name="De Silva Nishadi"/>
        </authorList>
    </citation>
    <scope>NUCLEOTIDE SEQUENCE [LARGE SCALE GENOMIC DNA]</scope>
    <source>
        <strain evidence="8">UMC4404</strain>
    </source>
</reference>
<comment type="caution">
    <text evidence="7">The sequence shown here is derived from an EMBL/GenBank/DDBJ whole genome shotgun (WGS) entry which is preliminary data.</text>
</comment>
<comment type="pathway">
    <text evidence="1 5">Carotenoid biosynthesis.</text>
</comment>
<dbReference type="InterPro" id="IPR014105">
    <property type="entry name" value="Carotenoid/retinoid_OxRdtase"/>
</dbReference>
<organism evidence="7 8">
    <name type="scientific">Paraclostridium sordellii</name>
    <name type="common">Clostridium sordellii</name>
    <dbReference type="NCBI Taxonomy" id="1505"/>
    <lineage>
        <taxon>Bacteria</taxon>
        <taxon>Bacillati</taxon>
        <taxon>Bacillota</taxon>
        <taxon>Clostridia</taxon>
        <taxon>Peptostreptococcales</taxon>
        <taxon>Peptostreptococcaceae</taxon>
        <taxon>Paraclostridium</taxon>
    </lineage>
</organism>
<dbReference type="Proteomes" id="UP000049685">
    <property type="component" value="Unassembled WGS sequence"/>
</dbReference>
<dbReference type="EC" id="1.3.8.2" evidence="7"/>
<keyword evidence="3 5" id="KW-0560">Oxidoreductase</keyword>
<dbReference type="PANTHER" id="PTHR43734:SF1">
    <property type="entry name" value="PHYTOENE DESATURASE"/>
    <property type="match status" value="1"/>
</dbReference>
<accession>A0A9P1PAK1</accession>
<evidence type="ECO:0000313" key="7">
    <source>
        <dbReference type="EMBL" id="CEO35958.1"/>
    </source>
</evidence>
<dbReference type="Gene3D" id="3.50.50.60">
    <property type="entry name" value="FAD/NAD(P)-binding domain"/>
    <property type="match status" value="2"/>
</dbReference>
<dbReference type="NCBIfam" id="TIGR02734">
    <property type="entry name" value="crtI_fam"/>
    <property type="match status" value="1"/>
</dbReference>
<evidence type="ECO:0000256" key="1">
    <source>
        <dbReference type="ARBA" id="ARBA00004829"/>
    </source>
</evidence>
<sequence length="494" mass="57129">MKDVIIVGAGIGGISTGIRLLKNGYKVTIIEKEDKIGGKLNQLHDQGYKFDLTASILMTPQIYIELFNYINKDYTNYIELIKLDTMYKVFYNDKSTYEFYSDISKTIKYLENMNTDLSRGYLSFISKSYNKYTISNENFLEKPMEEFNDMVNFNSIKKILKINPVLNSAKYISNYIKDEKLKNYLIFQTMYIGINPYKSSNLYTLIPTISQVYGLWYIKGGMYSYIKALEKVFLEMGGNLHNNTNVKEIIINNDFAKGVVTDKGIFRSNMVICNSDFPYTINSLINKKENKDGYTHEKIKSLNYSCSTFIIYLVLRRKYKNLKVHNIYIGKNFRENIQAPFIGSIPKDPSLYIYCPSRVDRSICKNNEEVLNIILRVPNLSFKKFIWDDKLVKCTRNKVLKTLKNIKGMEDIEENILYESYLTPKDLKDKFNSFYGTAFGIGHNLNQIGYFRPHMKSKGVKNLYFIGSSTHPGNGVSVVINGSKLLVDEIIKNS</sequence>
<proteinExistence type="inferred from homology"/>
<evidence type="ECO:0000256" key="4">
    <source>
        <dbReference type="ARBA" id="ARBA00038322"/>
    </source>
</evidence>
<dbReference type="AlphaFoldDB" id="A0A9P1PAK1"/>
<evidence type="ECO:0000256" key="2">
    <source>
        <dbReference type="ARBA" id="ARBA00022746"/>
    </source>
</evidence>
<gene>
    <name evidence="7" type="primary">crtN</name>
    <name evidence="7" type="ORF">UMC4404_29171</name>
</gene>
<dbReference type="Pfam" id="PF01593">
    <property type="entry name" value="Amino_oxidase"/>
    <property type="match status" value="1"/>
</dbReference>
<dbReference type="EMBL" id="CDNY01000028">
    <property type="protein sequence ID" value="CEO35958.1"/>
    <property type="molecule type" value="Genomic_DNA"/>
</dbReference>
<dbReference type="InterPro" id="IPR036188">
    <property type="entry name" value="FAD/NAD-bd_sf"/>
</dbReference>
<comment type="similarity">
    <text evidence="4">Belongs to the carotenoid/retinoid oxidoreductase family. CrtN subfamily.</text>
</comment>
<dbReference type="SUPFAM" id="SSF51905">
    <property type="entry name" value="FAD/NAD(P)-binding domain"/>
    <property type="match status" value="1"/>
</dbReference>
<keyword evidence="2 5" id="KW-0125">Carotenoid biosynthesis</keyword>